<feature type="compositionally biased region" description="Basic residues" evidence="1">
    <location>
        <begin position="138"/>
        <end position="149"/>
    </location>
</feature>
<proteinExistence type="predicted"/>
<gene>
    <name evidence="2" type="ORF">HYDPIDRAFT_33726</name>
</gene>
<evidence type="ECO:0000313" key="2">
    <source>
        <dbReference type="EMBL" id="KIJ58887.1"/>
    </source>
</evidence>
<dbReference type="HOGENOM" id="CLU_1015853_0_0_1"/>
<feature type="region of interest" description="Disordered" evidence="1">
    <location>
        <begin position="25"/>
        <end position="65"/>
    </location>
</feature>
<feature type="region of interest" description="Disordered" evidence="1">
    <location>
        <begin position="82"/>
        <end position="163"/>
    </location>
</feature>
<organism evidence="2 3">
    <name type="scientific">Hydnomerulius pinastri MD-312</name>
    <dbReference type="NCBI Taxonomy" id="994086"/>
    <lineage>
        <taxon>Eukaryota</taxon>
        <taxon>Fungi</taxon>
        <taxon>Dikarya</taxon>
        <taxon>Basidiomycota</taxon>
        <taxon>Agaricomycotina</taxon>
        <taxon>Agaricomycetes</taxon>
        <taxon>Agaricomycetidae</taxon>
        <taxon>Boletales</taxon>
        <taxon>Boletales incertae sedis</taxon>
        <taxon>Leucogyrophana</taxon>
    </lineage>
</organism>
<sequence length="274" mass="30525">MPGLLMEYAEDELLMHSKAAMTYRCGDVMEEDDDLDDPPVQSDPSSEEFQPEEDVDDDENEESECLTEKRHIRAQNTCALIAAEGPQTPTPQPKRASTGKSKANTHIGLLPDCKDMNPTWKARIQNPSTPFPAGSNGRIRKPTASHSKRTTKDSDEEIGGFRDEDIASRRGAVLNVGLTQQNQIVQVLESDNEENKAKSVNTLSKKPRATRKPKSLVDPDKSISADVLPDWIEPFFWSAIMPTLREVYGGLSDPWDLNQNDSDFMSTVTTQPKH</sequence>
<dbReference type="AlphaFoldDB" id="A0A0C9W8A5"/>
<name>A0A0C9W8A5_9AGAM</name>
<accession>A0A0C9W8A5</accession>
<feature type="region of interest" description="Disordered" evidence="1">
    <location>
        <begin position="189"/>
        <end position="220"/>
    </location>
</feature>
<feature type="compositionally biased region" description="Acidic residues" evidence="1">
    <location>
        <begin position="28"/>
        <end position="37"/>
    </location>
</feature>
<dbReference type="Proteomes" id="UP000053820">
    <property type="component" value="Unassembled WGS sequence"/>
</dbReference>
<dbReference type="EMBL" id="KN839906">
    <property type="protein sequence ID" value="KIJ58887.1"/>
    <property type="molecule type" value="Genomic_DNA"/>
</dbReference>
<reference evidence="2 3" key="1">
    <citation type="submission" date="2014-04" db="EMBL/GenBank/DDBJ databases">
        <title>Evolutionary Origins and Diversification of the Mycorrhizal Mutualists.</title>
        <authorList>
            <consortium name="DOE Joint Genome Institute"/>
            <consortium name="Mycorrhizal Genomics Consortium"/>
            <person name="Kohler A."/>
            <person name="Kuo A."/>
            <person name="Nagy L.G."/>
            <person name="Floudas D."/>
            <person name="Copeland A."/>
            <person name="Barry K.W."/>
            <person name="Cichocki N."/>
            <person name="Veneault-Fourrey C."/>
            <person name="LaButti K."/>
            <person name="Lindquist E.A."/>
            <person name="Lipzen A."/>
            <person name="Lundell T."/>
            <person name="Morin E."/>
            <person name="Murat C."/>
            <person name="Riley R."/>
            <person name="Ohm R."/>
            <person name="Sun H."/>
            <person name="Tunlid A."/>
            <person name="Henrissat B."/>
            <person name="Grigoriev I.V."/>
            <person name="Hibbett D.S."/>
            <person name="Martin F."/>
        </authorList>
    </citation>
    <scope>NUCLEOTIDE SEQUENCE [LARGE SCALE GENOMIC DNA]</scope>
    <source>
        <strain evidence="2 3">MD-312</strain>
    </source>
</reference>
<feature type="compositionally biased region" description="Acidic residues" evidence="1">
    <location>
        <begin position="45"/>
        <end position="65"/>
    </location>
</feature>
<protein>
    <submittedName>
        <fullName evidence="2">Uncharacterized protein</fullName>
    </submittedName>
</protein>
<evidence type="ECO:0000313" key="3">
    <source>
        <dbReference type="Proteomes" id="UP000053820"/>
    </source>
</evidence>
<feature type="compositionally biased region" description="Basic residues" evidence="1">
    <location>
        <begin position="205"/>
        <end position="214"/>
    </location>
</feature>
<evidence type="ECO:0000256" key="1">
    <source>
        <dbReference type="SAM" id="MobiDB-lite"/>
    </source>
</evidence>
<dbReference type="OrthoDB" id="2800032at2759"/>
<keyword evidence="3" id="KW-1185">Reference proteome</keyword>